<evidence type="ECO:0000259" key="1">
    <source>
        <dbReference type="PROSITE" id="PS50883"/>
    </source>
</evidence>
<dbReference type="InterPro" id="IPR000160">
    <property type="entry name" value="GGDEF_dom"/>
</dbReference>
<dbReference type="InterPro" id="IPR043128">
    <property type="entry name" value="Rev_trsase/Diguanyl_cyclase"/>
</dbReference>
<gene>
    <name evidence="3" type="ORF">MTBPR1_60216</name>
</gene>
<protein>
    <submittedName>
        <fullName evidence="3">Putative Diguanylate cyclase</fullName>
        <ecNumber evidence="3">2.7.7.65</ecNumber>
    </submittedName>
</protein>
<dbReference type="InterPro" id="IPR001633">
    <property type="entry name" value="EAL_dom"/>
</dbReference>
<dbReference type="InterPro" id="IPR052155">
    <property type="entry name" value="Biofilm_reg_signaling"/>
</dbReference>
<dbReference type="InterPro" id="IPR029016">
    <property type="entry name" value="GAF-like_dom_sf"/>
</dbReference>
<evidence type="ECO:0000259" key="2">
    <source>
        <dbReference type="PROSITE" id="PS50887"/>
    </source>
</evidence>
<evidence type="ECO:0000313" key="4">
    <source>
        <dbReference type="Proteomes" id="UP000231658"/>
    </source>
</evidence>
<evidence type="ECO:0000313" key="3">
    <source>
        <dbReference type="EMBL" id="SCA57703.1"/>
    </source>
</evidence>
<dbReference type="SMART" id="SM00052">
    <property type="entry name" value="EAL"/>
    <property type="match status" value="1"/>
</dbReference>
<dbReference type="PANTHER" id="PTHR44757:SF2">
    <property type="entry name" value="BIOFILM ARCHITECTURE MAINTENANCE PROTEIN MBAA"/>
    <property type="match status" value="1"/>
</dbReference>
<feature type="domain" description="EAL" evidence="1">
    <location>
        <begin position="353"/>
        <end position="607"/>
    </location>
</feature>
<dbReference type="STRING" id="1867952.MTBPR1_60216"/>
<dbReference type="InterPro" id="IPR029787">
    <property type="entry name" value="Nucleotide_cyclase"/>
</dbReference>
<dbReference type="NCBIfam" id="TIGR00254">
    <property type="entry name" value="GGDEF"/>
    <property type="match status" value="1"/>
</dbReference>
<keyword evidence="4" id="KW-1185">Reference proteome</keyword>
<dbReference type="AlphaFoldDB" id="A0A1C3RKC7"/>
<accession>A0A1C3RKC7</accession>
<dbReference type="Gene3D" id="3.30.450.40">
    <property type="match status" value="1"/>
</dbReference>
<feature type="domain" description="GGDEF" evidence="2">
    <location>
        <begin position="213"/>
        <end position="344"/>
    </location>
</feature>
<dbReference type="PROSITE" id="PS50883">
    <property type="entry name" value="EAL"/>
    <property type="match status" value="1"/>
</dbReference>
<dbReference type="Proteomes" id="UP000231658">
    <property type="component" value="Unassembled WGS sequence"/>
</dbReference>
<reference evidence="3 4" key="1">
    <citation type="submission" date="2016-07" db="EMBL/GenBank/DDBJ databases">
        <authorList>
            <person name="Lefevre C.T."/>
        </authorList>
    </citation>
    <scope>NUCLEOTIDE SEQUENCE [LARGE SCALE GENOMIC DNA]</scope>
    <source>
        <strain evidence="3">PR1</strain>
    </source>
</reference>
<dbReference type="CDD" id="cd01949">
    <property type="entry name" value="GGDEF"/>
    <property type="match status" value="1"/>
</dbReference>
<dbReference type="PANTHER" id="PTHR44757">
    <property type="entry name" value="DIGUANYLATE CYCLASE DGCP"/>
    <property type="match status" value="1"/>
</dbReference>
<keyword evidence="3" id="KW-0548">Nucleotidyltransferase</keyword>
<dbReference type="SUPFAM" id="SSF141868">
    <property type="entry name" value="EAL domain-like"/>
    <property type="match status" value="1"/>
</dbReference>
<dbReference type="GO" id="GO:0052621">
    <property type="term" value="F:diguanylate cyclase activity"/>
    <property type="evidence" value="ECO:0007669"/>
    <property type="project" value="UniProtKB-EC"/>
</dbReference>
<dbReference type="PROSITE" id="PS50887">
    <property type="entry name" value="GGDEF"/>
    <property type="match status" value="1"/>
</dbReference>
<dbReference type="CDD" id="cd01948">
    <property type="entry name" value="EAL"/>
    <property type="match status" value="1"/>
</dbReference>
<dbReference type="SMART" id="SM00267">
    <property type="entry name" value="GGDEF"/>
    <property type="match status" value="1"/>
</dbReference>
<sequence>MYRQTDRRNEATLFNHMQSLRNLSRSPSVLCGDLYGAMGDIIHTLSATLENARIGIWVCDRDDPDLWQCLASTQSNTETFKRKELEDLIKRLDQDFIYAIDNASTLPRNEAKPVHFFTPHICAQLCASIQIDAQTLGIICCEYDDGPHRWALEEIYFTESIANFTSLFLIDYNRRVAEMKLFEAMRNDQLTGLANSSYFIQELKKKIALRPDCPLFLSLLDIRGFRHINDIHGHDVGDETLKNLALHLTRCFPDALIGRTASNEFILARYIENNEDMAKTSDQIIKLLKIDLPVGNDRLLLDVSIGAALYPQHGTRVKSLIRKCDIALFKAKETANASFVTFNEHLGQDYINHIRLKKKLKTALFDHRLINHYQPKVNLQNLEATTGEVLVRWQDQQGQFIPPAHFIPIAERTGMINELGRQVHNNICNDLCLVDAFSQSGHILSVNASVMELRNPNYVAQLLERMSQCHVKPHQLEIEVTESTFLDEDRITLENLKQLKKEGFALALDDFGTGYSSLSYLKQVHFDTIKIDRSFVTNIHQSKQNRDIATSLIKLFHDFDCQVVAEGIEFEAEADILRDLGCDFGQGFLYAAPMGIDEYAQYLDCSPISPKLSLGLFNSTQET</sequence>
<dbReference type="Pfam" id="PF00563">
    <property type="entry name" value="EAL"/>
    <property type="match status" value="1"/>
</dbReference>
<dbReference type="Gene3D" id="3.30.70.270">
    <property type="match status" value="1"/>
</dbReference>
<keyword evidence="3" id="KW-0808">Transferase</keyword>
<dbReference type="EC" id="2.7.7.65" evidence="3"/>
<dbReference type="Pfam" id="PF00990">
    <property type="entry name" value="GGDEF"/>
    <property type="match status" value="1"/>
</dbReference>
<dbReference type="OrthoDB" id="8107802at2"/>
<dbReference type="EMBL" id="FLYE01000045">
    <property type="protein sequence ID" value="SCA57703.1"/>
    <property type="molecule type" value="Genomic_DNA"/>
</dbReference>
<dbReference type="RefSeq" id="WP_083223116.1">
    <property type="nucleotide sequence ID" value="NZ_FLYE01000045.1"/>
</dbReference>
<dbReference type="SUPFAM" id="SSF55073">
    <property type="entry name" value="Nucleotide cyclase"/>
    <property type="match status" value="1"/>
</dbReference>
<dbReference type="SUPFAM" id="SSF55781">
    <property type="entry name" value="GAF domain-like"/>
    <property type="match status" value="1"/>
</dbReference>
<name>A0A1C3RKC7_9PROT</name>
<proteinExistence type="predicted"/>
<dbReference type="Gene3D" id="3.20.20.450">
    <property type="entry name" value="EAL domain"/>
    <property type="match status" value="1"/>
</dbReference>
<organism evidence="3 4">
    <name type="scientific">Candidatus Terasakiella magnetica</name>
    <dbReference type="NCBI Taxonomy" id="1867952"/>
    <lineage>
        <taxon>Bacteria</taxon>
        <taxon>Pseudomonadati</taxon>
        <taxon>Pseudomonadota</taxon>
        <taxon>Alphaproteobacteria</taxon>
        <taxon>Rhodospirillales</taxon>
        <taxon>Terasakiellaceae</taxon>
        <taxon>Terasakiella</taxon>
    </lineage>
</organism>
<dbReference type="InterPro" id="IPR035919">
    <property type="entry name" value="EAL_sf"/>
</dbReference>